<dbReference type="EMBL" id="JACFYJ010000236">
    <property type="protein sequence ID" value="MEI6003481.1"/>
    <property type="molecule type" value="Genomic_DNA"/>
</dbReference>
<dbReference type="Pfam" id="PF00072">
    <property type="entry name" value="Response_reg"/>
    <property type="match status" value="1"/>
</dbReference>
<proteinExistence type="predicted"/>
<dbReference type="PROSITE" id="PS50110">
    <property type="entry name" value="RESPONSE_REGULATORY"/>
    <property type="match status" value="1"/>
</dbReference>
<reference evidence="3 4" key="1">
    <citation type="journal article" date="2022" name="Arch. Microbiol.">
        <title>Paraburkholderia bengalensis sp. nov. isolated from roots of Oryza sativa, IR64.</title>
        <authorList>
            <person name="Nag P."/>
            <person name="Mondal N."/>
            <person name="Sarkar J."/>
            <person name="Das S."/>
        </authorList>
    </citation>
    <scope>NUCLEOTIDE SEQUENCE [LARGE SCALE GENOMIC DNA]</scope>
    <source>
        <strain evidence="3 4">IR64_4_BI</strain>
    </source>
</reference>
<dbReference type="Gene3D" id="3.40.50.2300">
    <property type="match status" value="1"/>
</dbReference>
<dbReference type="InterPro" id="IPR011006">
    <property type="entry name" value="CheY-like_superfamily"/>
</dbReference>
<evidence type="ECO:0000313" key="4">
    <source>
        <dbReference type="Proteomes" id="UP001386437"/>
    </source>
</evidence>
<keyword evidence="4" id="KW-1185">Reference proteome</keyword>
<organism evidence="3 4">
    <name type="scientific">Paraburkholderia bengalensis</name>
    <dbReference type="NCBI Taxonomy" id="2747562"/>
    <lineage>
        <taxon>Bacteria</taxon>
        <taxon>Pseudomonadati</taxon>
        <taxon>Pseudomonadota</taxon>
        <taxon>Betaproteobacteria</taxon>
        <taxon>Burkholderiales</taxon>
        <taxon>Burkholderiaceae</taxon>
        <taxon>Paraburkholderia</taxon>
    </lineage>
</organism>
<dbReference type="InterPro" id="IPR001789">
    <property type="entry name" value="Sig_transdc_resp-reg_receiver"/>
</dbReference>
<dbReference type="Proteomes" id="UP001386437">
    <property type="component" value="Unassembled WGS sequence"/>
</dbReference>
<sequence length="102" mass="11107">MVRQTVIVQTRLIDQPLAKLPVYVIEDSTLVLRQLVAFVRATGLAEVVGTTDDATQALRDIEWIRPNVVLIDLHLPVGSGMDVIAGIKQAGCQATSRPFLCP</sequence>
<dbReference type="SUPFAM" id="SSF52172">
    <property type="entry name" value="CheY-like"/>
    <property type="match status" value="1"/>
</dbReference>
<evidence type="ECO:0000256" key="1">
    <source>
        <dbReference type="PROSITE-ProRule" id="PRU00169"/>
    </source>
</evidence>
<feature type="domain" description="Response regulatory" evidence="2">
    <location>
        <begin position="21"/>
        <end position="102"/>
    </location>
</feature>
<accession>A0ABU8J6W1</accession>
<gene>
    <name evidence="3" type="ORF">H3V53_42405</name>
</gene>
<keyword evidence="1" id="KW-0597">Phosphoprotein</keyword>
<dbReference type="RefSeq" id="WP_336603004.1">
    <property type="nucleotide sequence ID" value="NZ_JACFYJ010000236.1"/>
</dbReference>
<evidence type="ECO:0000313" key="3">
    <source>
        <dbReference type="EMBL" id="MEI6003481.1"/>
    </source>
</evidence>
<comment type="caution">
    <text evidence="3">The sequence shown here is derived from an EMBL/GenBank/DDBJ whole genome shotgun (WGS) entry which is preliminary data.</text>
</comment>
<feature type="modified residue" description="4-aspartylphosphate" evidence="1">
    <location>
        <position position="72"/>
    </location>
</feature>
<protein>
    <submittedName>
        <fullName evidence="3">Response regulator</fullName>
    </submittedName>
</protein>
<name>A0ABU8J6W1_9BURK</name>
<evidence type="ECO:0000259" key="2">
    <source>
        <dbReference type="PROSITE" id="PS50110"/>
    </source>
</evidence>